<keyword evidence="5 8" id="KW-0233">DNA recombination</keyword>
<dbReference type="PANTHER" id="PTHR33991">
    <property type="entry name" value="DNA REPAIR PROTEIN RECO"/>
    <property type="match status" value="1"/>
</dbReference>
<keyword evidence="4 8" id="KW-0227">DNA damage</keyword>
<dbReference type="Pfam" id="PF11967">
    <property type="entry name" value="RecO_N"/>
    <property type="match status" value="1"/>
</dbReference>
<evidence type="ECO:0000256" key="3">
    <source>
        <dbReference type="ARBA" id="ARBA00021310"/>
    </source>
</evidence>
<keyword evidence="11" id="KW-1185">Reference proteome</keyword>
<dbReference type="Pfam" id="PF02565">
    <property type="entry name" value="RecO_C"/>
    <property type="match status" value="1"/>
</dbReference>
<reference evidence="10 11" key="1">
    <citation type="submission" date="2019-03" db="EMBL/GenBank/DDBJ databases">
        <title>Nitrincola sp. nov. isolated from an Indian soda lake.</title>
        <authorList>
            <person name="Joshi A."/>
            <person name="Thite S.V."/>
            <person name="Joseph N."/>
            <person name="Dhotre D."/>
            <person name="Moorthy M."/>
            <person name="Shouche Y.S."/>
        </authorList>
    </citation>
    <scope>NUCLEOTIDE SEQUENCE [LARGE SCALE GENOMIC DNA]</scope>
    <source>
        <strain evidence="10 11">MEB193</strain>
    </source>
</reference>
<dbReference type="AlphaFoldDB" id="A0A5A9VZ65"/>
<comment type="caution">
    <text evidence="10">The sequence shown here is derived from an EMBL/GenBank/DDBJ whole genome shotgun (WGS) entry which is preliminary data.</text>
</comment>
<protein>
    <recommendedName>
        <fullName evidence="3 8">DNA repair protein RecO</fullName>
    </recommendedName>
    <alternativeName>
        <fullName evidence="7 8">Recombination protein O</fullName>
    </alternativeName>
</protein>
<dbReference type="GO" id="GO:0006302">
    <property type="term" value="P:double-strand break repair"/>
    <property type="evidence" value="ECO:0007669"/>
    <property type="project" value="TreeGrafter"/>
</dbReference>
<dbReference type="SUPFAM" id="SSF57863">
    <property type="entry name" value="ArfGap/RecO-like zinc finger"/>
    <property type="match status" value="1"/>
</dbReference>
<comment type="similarity">
    <text evidence="2 8">Belongs to the RecO family.</text>
</comment>
<dbReference type="InterPro" id="IPR037278">
    <property type="entry name" value="ARFGAP/RecO"/>
</dbReference>
<keyword evidence="6 8" id="KW-0234">DNA repair</keyword>
<dbReference type="RefSeq" id="WP_149391481.1">
    <property type="nucleotide sequence ID" value="NZ_SMRS01000008.1"/>
</dbReference>
<proteinExistence type="inferred from homology"/>
<dbReference type="GO" id="GO:0006310">
    <property type="term" value="P:DNA recombination"/>
    <property type="evidence" value="ECO:0007669"/>
    <property type="project" value="UniProtKB-UniRule"/>
</dbReference>
<dbReference type="HAMAP" id="MF_00201">
    <property type="entry name" value="RecO"/>
    <property type="match status" value="1"/>
</dbReference>
<dbReference type="SUPFAM" id="SSF50249">
    <property type="entry name" value="Nucleic acid-binding proteins"/>
    <property type="match status" value="1"/>
</dbReference>
<dbReference type="InterPro" id="IPR022572">
    <property type="entry name" value="DNA_rep/recomb_RecO_N"/>
</dbReference>
<dbReference type="InterPro" id="IPR003717">
    <property type="entry name" value="RecO"/>
</dbReference>
<evidence type="ECO:0000256" key="1">
    <source>
        <dbReference type="ARBA" id="ARBA00003065"/>
    </source>
</evidence>
<feature type="domain" description="DNA replication/recombination mediator RecO N-terminal" evidence="9">
    <location>
        <begin position="8"/>
        <end position="78"/>
    </location>
</feature>
<evidence type="ECO:0000256" key="7">
    <source>
        <dbReference type="ARBA" id="ARBA00033409"/>
    </source>
</evidence>
<dbReference type="EMBL" id="SMRS01000008">
    <property type="protein sequence ID" value="KAA0873827.1"/>
    <property type="molecule type" value="Genomic_DNA"/>
</dbReference>
<dbReference type="InterPro" id="IPR012340">
    <property type="entry name" value="NA-bd_OB-fold"/>
</dbReference>
<evidence type="ECO:0000259" key="9">
    <source>
        <dbReference type="Pfam" id="PF11967"/>
    </source>
</evidence>
<evidence type="ECO:0000256" key="8">
    <source>
        <dbReference type="HAMAP-Rule" id="MF_00201"/>
    </source>
</evidence>
<evidence type="ECO:0000313" key="11">
    <source>
        <dbReference type="Proteomes" id="UP000325302"/>
    </source>
</evidence>
<dbReference type="NCBIfam" id="TIGR00613">
    <property type="entry name" value="reco"/>
    <property type="match status" value="1"/>
</dbReference>
<evidence type="ECO:0000256" key="2">
    <source>
        <dbReference type="ARBA" id="ARBA00007452"/>
    </source>
</evidence>
<evidence type="ECO:0000256" key="4">
    <source>
        <dbReference type="ARBA" id="ARBA00022763"/>
    </source>
</evidence>
<name>A0A5A9VZ65_9GAMM</name>
<evidence type="ECO:0000256" key="6">
    <source>
        <dbReference type="ARBA" id="ARBA00023204"/>
    </source>
</evidence>
<sequence length="229" mass="26090">MPAAQELSAAYVLHTRAYRETSLLVDLFTLEQGRVSAVARGARRRGASGRYQLQAFQPIQASWTGRQALKQLTHAEPAGVQPQLQGRSLLCGLYANELLQRLLPEFESCPQLYLYYTYLLNELHLANDLEGALRTFERKLLDTLGYAFPWPPLQDQQIHYQYTPETGFTPCMASQYSYPGIHLQAIAEDCYELPETKRLAKRLMRTALAEVLGPKPLKSRELFLSTRRL</sequence>
<dbReference type="InterPro" id="IPR042242">
    <property type="entry name" value="RecO_C"/>
</dbReference>
<organism evidence="10 11">
    <name type="scientific">Nitrincola tapanii</name>
    <dbReference type="NCBI Taxonomy" id="1708751"/>
    <lineage>
        <taxon>Bacteria</taxon>
        <taxon>Pseudomonadati</taxon>
        <taxon>Pseudomonadota</taxon>
        <taxon>Gammaproteobacteria</taxon>
        <taxon>Oceanospirillales</taxon>
        <taxon>Oceanospirillaceae</taxon>
        <taxon>Nitrincola</taxon>
    </lineage>
</organism>
<dbReference type="OrthoDB" id="9804792at2"/>
<dbReference type="Gene3D" id="1.20.1440.120">
    <property type="entry name" value="Recombination protein O, C-terminal domain"/>
    <property type="match status" value="1"/>
</dbReference>
<evidence type="ECO:0000313" key="10">
    <source>
        <dbReference type="EMBL" id="KAA0873827.1"/>
    </source>
</evidence>
<evidence type="ECO:0000256" key="5">
    <source>
        <dbReference type="ARBA" id="ARBA00023172"/>
    </source>
</evidence>
<comment type="function">
    <text evidence="1 8">Involved in DNA repair and RecF pathway recombination.</text>
</comment>
<dbReference type="PANTHER" id="PTHR33991:SF1">
    <property type="entry name" value="DNA REPAIR PROTEIN RECO"/>
    <property type="match status" value="1"/>
</dbReference>
<dbReference type="Gene3D" id="2.40.50.140">
    <property type="entry name" value="Nucleic acid-binding proteins"/>
    <property type="match status" value="1"/>
</dbReference>
<gene>
    <name evidence="8 10" type="primary">recO</name>
    <name evidence="10" type="ORF">E1H14_10745</name>
</gene>
<dbReference type="GO" id="GO:0043590">
    <property type="term" value="C:bacterial nucleoid"/>
    <property type="evidence" value="ECO:0007669"/>
    <property type="project" value="TreeGrafter"/>
</dbReference>
<accession>A0A5A9VZ65</accession>
<dbReference type="Proteomes" id="UP000325302">
    <property type="component" value="Unassembled WGS sequence"/>
</dbReference>